<keyword evidence="7 8" id="KW-0472">Membrane</keyword>
<feature type="transmembrane region" description="Helical" evidence="8">
    <location>
        <begin position="93"/>
        <end position="115"/>
    </location>
</feature>
<feature type="transmembrane region" description="Helical" evidence="8">
    <location>
        <begin position="333"/>
        <end position="351"/>
    </location>
</feature>
<accession>A0A2P6U162</accession>
<sequence>MGAQSHTLALVTAAQVAAVTTAALFPLRGSLGALAHFQDAWEIYSLADSNLDVWLLTLLHAAVLWVLLSRVTSPRRRFSGLVVPPHYTKVSHGIRWSCVAYELLLLAKAVTVAVLGQEQLLPPPPECEGVACGRVGLLCLYTSIVAGLLASFAENWLGRRLVADRRKRHEAAEEAAAAASGVRQPLLSKGKAKKEAESATIPELVRLSLPDSHILFLAFTAGAAAALGQALIPYYTGKIIDYASIDPSPSEFKITTLKMLVVALACAVFTGIRGGLFTVAMTRLNVRIRERLFHSLMQQEAGFFDTTKTGEITSRLSADTTTVSDQICLNLNVMLRSATQAAMVLVFMFSASWRLTVVTFVMIPVVLVICKVYGAYYRRLSKKVQTELAEANSVAEEALSSMTTVKAHAAEDSTMAAYAARLLRFYHLQRREAIAYGLYMSTNTFLSAAVVAATLFYGGTLVLAGAMSAGALVSFMLFQQSLSSAFQALGDVFSALSAAVGAAEKVVELMKRPPAVPETGALVPAAFAGKITLQDVSFHYPARPNARVLSGLNLAVRPGEIVALVGPSGGGKSSIVKLVERFYTPDEGCVLIDDRPVGDYDRKWLKQRVALVSQEPVLYARSIRRNIIYGMEEEDGVPPELVPSQEDVEQAARLANAHEFITALPEGYDTEVGERGVQLSGGQKQRIAIARALVRRPAVLLLDEATSALDADSEAVVQEALDRTMKNRTVLVIAHRLSTVQDAHRIVVIQHGQMAEQGSHDQLLEAGGVYAQLVRRQLARAPSTPSLGASASTASLAGLR</sequence>
<reference evidence="11 12" key="1">
    <citation type="journal article" date="2018" name="Plant J.">
        <title>Genome sequences of Chlorella sorokiniana UTEX 1602 and Micractinium conductrix SAG 241.80: implications to maltose excretion by a green alga.</title>
        <authorList>
            <person name="Arriola M.B."/>
            <person name="Velmurugan N."/>
            <person name="Zhang Y."/>
            <person name="Plunkett M.H."/>
            <person name="Hondzo H."/>
            <person name="Barney B.M."/>
        </authorList>
    </citation>
    <scope>NUCLEOTIDE SEQUENCE [LARGE SCALE GENOMIC DNA]</scope>
    <source>
        <strain evidence="12">UTEX 1602</strain>
    </source>
</reference>
<dbReference type="PANTHER" id="PTHR43394">
    <property type="entry name" value="ATP-DEPENDENT PERMEASE MDL1, MITOCHONDRIAL"/>
    <property type="match status" value="1"/>
</dbReference>
<evidence type="ECO:0000256" key="7">
    <source>
        <dbReference type="ARBA" id="ARBA00023136"/>
    </source>
</evidence>
<dbReference type="InterPro" id="IPR017871">
    <property type="entry name" value="ABC_transporter-like_CS"/>
</dbReference>
<keyword evidence="4" id="KW-0547">Nucleotide-binding</keyword>
<dbReference type="Gene3D" id="1.20.1560.10">
    <property type="entry name" value="ABC transporter type 1, transmembrane domain"/>
    <property type="match status" value="1"/>
</dbReference>
<dbReference type="PANTHER" id="PTHR43394:SF19">
    <property type="entry name" value="ABC TRANSPORTER B FAMILY"/>
    <property type="match status" value="1"/>
</dbReference>
<dbReference type="AlphaFoldDB" id="A0A2P6U162"/>
<feature type="transmembrane region" description="Helical" evidence="8">
    <location>
        <begin position="53"/>
        <end position="72"/>
    </location>
</feature>
<dbReference type="InterPro" id="IPR011527">
    <property type="entry name" value="ABC1_TM_dom"/>
</dbReference>
<evidence type="ECO:0000313" key="12">
    <source>
        <dbReference type="Proteomes" id="UP000239899"/>
    </source>
</evidence>
<evidence type="ECO:0000256" key="6">
    <source>
        <dbReference type="ARBA" id="ARBA00022989"/>
    </source>
</evidence>
<dbReference type="PROSITE" id="PS00211">
    <property type="entry name" value="ABC_TRANSPORTER_1"/>
    <property type="match status" value="1"/>
</dbReference>
<keyword evidence="2" id="KW-0813">Transport</keyword>
<evidence type="ECO:0000256" key="4">
    <source>
        <dbReference type="ARBA" id="ARBA00022741"/>
    </source>
</evidence>
<keyword evidence="6 8" id="KW-1133">Transmembrane helix</keyword>
<dbReference type="InterPro" id="IPR039421">
    <property type="entry name" value="Type_1_exporter"/>
</dbReference>
<dbReference type="PIRSF" id="PIRSF002773">
    <property type="entry name" value="ABC_prm/ATPase_B"/>
    <property type="match status" value="1"/>
</dbReference>
<dbReference type="GO" id="GO:0016887">
    <property type="term" value="F:ATP hydrolysis activity"/>
    <property type="evidence" value="ECO:0007669"/>
    <property type="project" value="InterPro"/>
</dbReference>
<feature type="transmembrane region" description="Helical" evidence="8">
    <location>
        <begin position="135"/>
        <end position="157"/>
    </location>
</feature>
<evidence type="ECO:0000256" key="5">
    <source>
        <dbReference type="ARBA" id="ARBA00022840"/>
    </source>
</evidence>
<dbReference type="Pfam" id="PF00664">
    <property type="entry name" value="ABC_membrane"/>
    <property type="match status" value="1"/>
</dbReference>
<dbReference type="SMART" id="SM00382">
    <property type="entry name" value="AAA"/>
    <property type="match status" value="1"/>
</dbReference>
<feature type="domain" description="ABC transmembrane type-1" evidence="10">
    <location>
        <begin position="216"/>
        <end position="498"/>
    </location>
</feature>
<dbReference type="GO" id="GO:0005524">
    <property type="term" value="F:ATP binding"/>
    <property type="evidence" value="ECO:0007669"/>
    <property type="project" value="UniProtKB-KW"/>
</dbReference>
<evidence type="ECO:0000256" key="8">
    <source>
        <dbReference type="SAM" id="Phobius"/>
    </source>
</evidence>
<dbReference type="Proteomes" id="UP000239899">
    <property type="component" value="Unassembled WGS sequence"/>
</dbReference>
<keyword evidence="5 11" id="KW-0067">ATP-binding</keyword>
<dbReference type="PROSITE" id="PS50893">
    <property type="entry name" value="ABC_TRANSPORTER_2"/>
    <property type="match status" value="1"/>
</dbReference>
<dbReference type="FunFam" id="3.40.50.300:FF:000403">
    <property type="entry name" value="ATP-binding cassette sub-family B member 8, mitochondrial"/>
    <property type="match status" value="1"/>
</dbReference>
<organism evidence="11 12">
    <name type="scientific">Chlorella sorokiniana</name>
    <name type="common">Freshwater green alga</name>
    <dbReference type="NCBI Taxonomy" id="3076"/>
    <lineage>
        <taxon>Eukaryota</taxon>
        <taxon>Viridiplantae</taxon>
        <taxon>Chlorophyta</taxon>
        <taxon>core chlorophytes</taxon>
        <taxon>Trebouxiophyceae</taxon>
        <taxon>Chlorellales</taxon>
        <taxon>Chlorellaceae</taxon>
        <taxon>Chlorella clade</taxon>
        <taxon>Chlorella</taxon>
    </lineage>
</organism>
<dbReference type="InterPro" id="IPR003439">
    <property type="entry name" value="ABC_transporter-like_ATP-bd"/>
</dbReference>
<dbReference type="Pfam" id="PF00005">
    <property type="entry name" value="ABC_tran"/>
    <property type="match status" value="1"/>
</dbReference>
<dbReference type="InterPro" id="IPR027417">
    <property type="entry name" value="P-loop_NTPase"/>
</dbReference>
<dbReference type="EMBL" id="LHPG02000003">
    <property type="protein sequence ID" value="PRW60050.1"/>
    <property type="molecule type" value="Genomic_DNA"/>
</dbReference>
<keyword evidence="3 8" id="KW-0812">Transmembrane</keyword>
<dbReference type="GO" id="GO:0015421">
    <property type="term" value="F:ABC-type oligopeptide transporter activity"/>
    <property type="evidence" value="ECO:0007669"/>
    <property type="project" value="TreeGrafter"/>
</dbReference>
<comment type="subcellular location">
    <subcellularLocation>
        <location evidence="1">Mitochondrion inner membrane</location>
        <topology evidence="1">Multi-pass membrane protein</topology>
    </subcellularLocation>
</comment>
<dbReference type="InterPro" id="IPR036640">
    <property type="entry name" value="ABC1_TM_sf"/>
</dbReference>
<feature type="transmembrane region" description="Helical" evidence="8">
    <location>
        <begin position="256"/>
        <end position="281"/>
    </location>
</feature>
<evidence type="ECO:0000256" key="3">
    <source>
        <dbReference type="ARBA" id="ARBA00022692"/>
    </source>
</evidence>
<protein>
    <submittedName>
        <fullName evidence="11">ATP-binding cassette sub-family B member 9</fullName>
    </submittedName>
</protein>
<dbReference type="GO" id="GO:0005743">
    <property type="term" value="C:mitochondrial inner membrane"/>
    <property type="evidence" value="ECO:0007669"/>
    <property type="project" value="UniProtKB-SubCell"/>
</dbReference>
<dbReference type="OrthoDB" id="6500128at2759"/>
<evidence type="ECO:0000259" key="10">
    <source>
        <dbReference type="PROSITE" id="PS50929"/>
    </source>
</evidence>
<dbReference type="FunFam" id="1.20.1560.10:FF:000058">
    <property type="entry name" value="ABC transporter B family member 25"/>
    <property type="match status" value="1"/>
</dbReference>
<evidence type="ECO:0000256" key="1">
    <source>
        <dbReference type="ARBA" id="ARBA00004448"/>
    </source>
</evidence>
<proteinExistence type="predicted"/>
<feature type="domain" description="ABC transporter" evidence="9">
    <location>
        <begin position="531"/>
        <end position="776"/>
    </location>
</feature>
<evidence type="ECO:0000313" key="11">
    <source>
        <dbReference type="EMBL" id="PRW60050.1"/>
    </source>
</evidence>
<dbReference type="Gene3D" id="3.40.50.300">
    <property type="entry name" value="P-loop containing nucleotide triphosphate hydrolases"/>
    <property type="match status" value="1"/>
</dbReference>
<feature type="transmembrane region" description="Helical" evidence="8">
    <location>
        <begin position="214"/>
        <end position="236"/>
    </location>
</feature>
<dbReference type="InterPro" id="IPR003593">
    <property type="entry name" value="AAA+_ATPase"/>
</dbReference>
<dbReference type="CDD" id="cd18572">
    <property type="entry name" value="ABC_6TM_TAP"/>
    <property type="match status" value="1"/>
</dbReference>
<evidence type="ECO:0000256" key="2">
    <source>
        <dbReference type="ARBA" id="ARBA00022448"/>
    </source>
</evidence>
<name>A0A2P6U162_CHLSO</name>
<dbReference type="CDD" id="cd03249">
    <property type="entry name" value="ABC_MTABC3_MDL1_MDL2"/>
    <property type="match status" value="1"/>
</dbReference>
<dbReference type="SUPFAM" id="SSF90123">
    <property type="entry name" value="ABC transporter transmembrane region"/>
    <property type="match status" value="1"/>
</dbReference>
<gene>
    <name evidence="11" type="ORF">C2E21_1547</name>
</gene>
<dbReference type="SUPFAM" id="SSF52540">
    <property type="entry name" value="P-loop containing nucleoside triphosphate hydrolases"/>
    <property type="match status" value="1"/>
</dbReference>
<feature type="transmembrane region" description="Helical" evidence="8">
    <location>
        <begin position="357"/>
        <end position="376"/>
    </location>
</feature>
<dbReference type="PROSITE" id="PS50929">
    <property type="entry name" value="ABC_TM1F"/>
    <property type="match status" value="1"/>
</dbReference>
<keyword evidence="12" id="KW-1185">Reference proteome</keyword>
<evidence type="ECO:0000259" key="9">
    <source>
        <dbReference type="PROSITE" id="PS50893"/>
    </source>
</evidence>
<dbReference type="STRING" id="3076.A0A2P6U162"/>
<comment type="caution">
    <text evidence="11">The sequence shown here is derived from an EMBL/GenBank/DDBJ whole genome shotgun (WGS) entry which is preliminary data.</text>
</comment>